<evidence type="ECO:0000256" key="17">
    <source>
        <dbReference type="RuleBase" id="RU003465"/>
    </source>
</evidence>
<comment type="caution">
    <text evidence="21">The sequence shown here is derived from an EMBL/GenBank/DDBJ whole genome shotgun (WGS) entry which is preliminary data.</text>
</comment>
<keyword evidence="6" id="KW-0808">Transferase</keyword>
<evidence type="ECO:0000256" key="1">
    <source>
        <dbReference type="ARBA" id="ARBA00001936"/>
    </source>
</evidence>
<dbReference type="Proteomes" id="UP001085076">
    <property type="component" value="Miscellaneous, Linkage group lg01"/>
</dbReference>
<feature type="domain" description="Cyclic nucleotide-binding" evidence="19">
    <location>
        <begin position="475"/>
        <end position="584"/>
    </location>
</feature>
<dbReference type="CDD" id="cd00038">
    <property type="entry name" value="CAP_ED"/>
    <property type="match status" value="2"/>
</dbReference>
<dbReference type="SMART" id="SM00220">
    <property type="entry name" value="S_TKc"/>
    <property type="match status" value="1"/>
</dbReference>
<keyword evidence="5" id="KW-0723">Serine/threonine-protein kinase</keyword>
<comment type="catalytic activity">
    <reaction evidence="16">
        <text>O-phospho-L-threonyl-[protein] + H2O = L-threonyl-[protein] + phosphate</text>
        <dbReference type="Rhea" id="RHEA:47004"/>
        <dbReference type="Rhea" id="RHEA-COMP:11060"/>
        <dbReference type="Rhea" id="RHEA-COMP:11605"/>
        <dbReference type="ChEBI" id="CHEBI:15377"/>
        <dbReference type="ChEBI" id="CHEBI:30013"/>
        <dbReference type="ChEBI" id="CHEBI:43474"/>
        <dbReference type="ChEBI" id="CHEBI:61977"/>
        <dbReference type="EC" id="3.1.3.16"/>
    </reaction>
</comment>
<dbReference type="GO" id="GO:0005524">
    <property type="term" value="F:ATP binding"/>
    <property type="evidence" value="ECO:0007669"/>
    <property type="project" value="UniProtKB-KW"/>
</dbReference>
<dbReference type="InterPro" id="IPR000719">
    <property type="entry name" value="Prot_kinase_dom"/>
</dbReference>
<dbReference type="InterPro" id="IPR001932">
    <property type="entry name" value="PPM-type_phosphatase-like_dom"/>
</dbReference>
<feature type="domain" description="Protein kinase" evidence="18">
    <location>
        <begin position="765"/>
        <end position="1019"/>
    </location>
</feature>
<evidence type="ECO:0000313" key="21">
    <source>
        <dbReference type="EMBL" id="KAJ0989418.1"/>
    </source>
</evidence>
<dbReference type="InterPro" id="IPR011009">
    <property type="entry name" value="Kinase-like_dom_sf"/>
</dbReference>
<dbReference type="PANTHER" id="PTHR24353:SF127">
    <property type="entry name" value="PROTEIN PHOSPHATASE 2C AND CYCLIC NUCLEOTIDE-BINDING_KINASE DOMAIN-CONTAINING PROTEIN"/>
    <property type="match status" value="1"/>
</dbReference>
<feature type="domain" description="Cyclic nucleotide-binding" evidence="19">
    <location>
        <begin position="602"/>
        <end position="733"/>
    </location>
</feature>
<evidence type="ECO:0000256" key="8">
    <source>
        <dbReference type="ARBA" id="ARBA00022741"/>
    </source>
</evidence>
<evidence type="ECO:0000259" key="18">
    <source>
        <dbReference type="PROSITE" id="PS50011"/>
    </source>
</evidence>
<dbReference type="Gene3D" id="1.10.510.10">
    <property type="entry name" value="Transferase(Phosphotransferase) domain 1"/>
    <property type="match status" value="1"/>
</dbReference>
<evidence type="ECO:0000256" key="7">
    <source>
        <dbReference type="ARBA" id="ARBA00022723"/>
    </source>
</evidence>
<dbReference type="GO" id="GO:0004691">
    <property type="term" value="F:cAMP-dependent protein kinase activity"/>
    <property type="evidence" value="ECO:0007669"/>
    <property type="project" value="TreeGrafter"/>
</dbReference>
<dbReference type="InterPro" id="IPR000595">
    <property type="entry name" value="cNMP-bd_dom"/>
</dbReference>
<reference evidence="21" key="2">
    <citation type="journal article" date="2022" name="Hortic Res">
        <title>The genome of Dioscorea zingiberensis sheds light on the biosynthesis, origin and evolution of the medicinally important diosgenin saponins.</title>
        <authorList>
            <person name="Li Y."/>
            <person name="Tan C."/>
            <person name="Li Z."/>
            <person name="Guo J."/>
            <person name="Li S."/>
            <person name="Chen X."/>
            <person name="Wang C."/>
            <person name="Dai X."/>
            <person name="Yang H."/>
            <person name="Song W."/>
            <person name="Hou L."/>
            <person name="Xu J."/>
            <person name="Tong Z."/>
            <person name="Xu A."/>
            <person name="Yuan X."/>
            <person name="Wang W."/>
            <person name="Yang Q."/>
            <person name="Chen L."/>
            <person name="Sun Z."/>
            <person name="Wang K."/>
            <person name="Pan B."/>
            <person name="Chen J."/>
            <person name="Bao Y."/>
            <person name="Liu F."/>
            <person name="Qi X."/>
            <person name="Gang D.R."/>
            <person name="Wen J."/>
            <person name="Li J."/>
        </authorList>
    </citation>
    <scope>NUCLEOTIDE SEQUENCE</scope>
    <source>
        <strain evidence="21">Dzin_1.0</strain>
    </source>
</reference>
<dbReference type="PANTHER" id="PTHR24353">
    <property type="entry name" value="CYCLIC NUCLEOTIDE-DEPENDENT PROTEIN KINASE"/>
    <property type="match status" value="1"/>
</dbReference>
<dbReference type="InterPro" id="IPR014710">
    <property type="entry name" value="RmlC-like_jellyroll"/>
</dbReference>
<dbReference type="InterPro" id="IPR000222">
    <property type="entry name" value="PP2C_BS"/>
</dbReference>
<dbReference type="PROSITE" id="PS50011">
    <property type="entry name" value="PROTEIN_KINASE_DOM"/>
    <property type="match status" value="1"/>
</dbReference>
<organism evidence="21 22">
    <name type="scientific">Dioscorea zingiberensis</name>
    <dbReference type="NCBI Taxonomy" id="325984"/>
    <lineage>
        <taxon>Eukaryota</taxon>
        <taxon>Viridiplantae</taxon>
        <taxon>Streptophyta</taxon>
        <taxon>Embryophyta</taxon>
        <taxon>Tracheophyta</taxon>
        <taxon>Spermatophyta</taxon>
        <taxon>Magnoliopsida</taxon>
        <taxon>Liliopsida</taxon>
        <taxon>Dioscoreales</taxon>
        <taxon>Dioscoreaceae</taxon>
        <taxon>Dioscorea</taxon>
    </lineage>
</organism>
<dbReference type="PRINTS" id="PR00103">
    <property type="entry name" value="CAMPKINASE"/>
</dbReference>
<reference evidence="21" key="1">
    <citation type="submission" date="2021-03" db="EMBL/GenBank/DDBJ databases">
        <authorList>
            <person name="Li Z."/>
            <person name="Yang C."/>
        </authorList>
    </citation>
    <scope>NUCLEOTIDE SEQUENCE</scope>
    <source>
        <strain evidence="21">Dzin_1.0</strain>
        <tissue evidence="21">Leaf</tissue>
    </source>
</reference>
<evidence type="ECO:0000256" key="11">
    <source>
        <dbReference type="ARBA" id="ARBA00022840"/>
    </source>
</evidence>
<evidence type="ECO:0000256" key="5">
    <source>
        <dbReference type="ARBA" id="ARBA00022527"/>
    </source>
</evidence>
<evidence type="ECO:0000256" key="9">
    <source>
        <dbReference type="ARBA" id="ARBA00022777"/>
    </source>
</evidence>
<dbReference type="GO" id="GO:0046872">
    <property type="term" value="F:metal ion binding"/>
    <property type="evidence" value="ECO:0007669"/>
    <property type="project" value="UniProtKB-KW"/>
</dbReference>
<dbReference type="SUPFAM" id="SSF81606">
    <property type="entry name" value="PP2C-like"/>
    <property type="match status" value="1"/>
</dbReference>
<gene>
    <name evidence="21" type="ORF">J5N97_007774</name>
</gene>
<keyword evidence="7" id="KW-0479">Metal-binding</keyword>
<dbReference type="FunFam" id="3.60.40.10:FF:000007">
    <property type="entry name" value="Phosphatase 2C and cyclic nucleotide-binding/kinase domain-containing protein"/>
    <property type="match status" value="1"/>
</dbReference>
<dbReference type="SMART" id="SM00100">
    <property type="entry name" value="cNMP"/>
    <property type="match status" value="2"/>
</dbReference>
<dbReference type="GO" id="GO:0004722">
    <property type="term" value="F:protein serine/threonine phosphatase activity"/>
    <property type="evidence" value="ECO:0007669"/>
    <property type="project" value="UniProtKB-EC"/>
</dbReference>
<evidence type="ECO:0000256" key="2">
    <source>
        <dbReference type="ARBA" id="ARBA00001946"/>
    </source>
</evidence>
<keyword evidence="13 17" id="KW-0904">Protein phosphatase</keyword>
<evidence type="ECO:0000259" key="19">
    <source>
        <dbReference type="PROSITE" id="PS50042"/>
    </source>
</evidence>
<evidence type="ECO:0000256" key="14">
    <source>
        <dbReference type="ARBA" id="ARBA00023211"/>
    </source>
</evidence>
<evidence type="ECO:0000256" key="3">
    <source>
        <dbReference type="ARBA" id="ARBA00006702"/>
    </source>
</evidence>
<dbReference type="InterPro" id="IPR018490">
    <property type="entry name" value="cNMP-bd_dom_sf"/>
</dbReference>
<dbReference type="GO" id="GO:0005952">
    <property type="term" value="C:cAMP-dependent protein kinase complex"/>
    <property type="evidence" value="ECO:0007669"/>
    <property type="project" value="TreeGrafter"/>
</dbReference>
<dbReference type="Pfam" id="PF00069">
    <property type="entry name" value="Pkinase"/>
    <property type="match status" value="1"/>
</dbReference>
<evidence type="ECO:0000256" key="15">
    <source>
        <dbReference type="ARBA" id="ARBA00047761"/>
    </source>
</evidence>
<evidence type="ECO:0000256" key="13">
    <source>
        <dbReference type="ARBA" id="ARBA00022912"/>
    </source>
</evidence>
<comment type="catalytic activity">
    <reaction evidence="15">
        <text>O-phospho-L-seryl-[protein] + H2O = L-seryl-[protein] + phosphate</text>
        <dbReference type="Rhea" id="RHEA:20629"/>
        <dbReference type="Rhea" id="RHEA-COMP:9863"/>
        <dbReference type="Rhea" id="RHEA-COMP:11604"/>
        <dbReference type="ChEBI" id="CHEBI:15377"/>
        <dbReference type="ChEBI" id="CHEBI:29999"/>
        <dbReference type="ChEBI" id="CHEBI:43474"/>
        <dbReference type="ChEBI" id="CHEBI:83421"/>
        <dbReference type="EC" id="3.1.3.16"/>
    </reaction>
</comment>
<dbReference type="Pfam" id="PF00481">
    <property type="entry name" value="PP2C"/>
    <property type="match status" value="1"/>
</dbReference>
<dbReference type="Gene3D" id="3.60.40.10">
    <property type="entry name" value="PPM-type phosphatase domain"/>
    <property type="match status" value="1"/>
</dbReference>
<dbReference type="SMART" id="SM00332">
    <property type="entry name" value="PP2Cc"/>
    <property type="match status" value="1"/>
</dbReference>
<proteinExistence type="inferred from homology"/>
<dbReference type="FunFam" id="2.60.120.10:FF:000048">
    <property type="entry name" value="Protein phosphatase 2C and cyclic nucleotide-binding/kinase domain-containing protein"/>
    <property type="match status" value="1"/>
</dbReference>
<evidence type="ECO:0000259" key="20">
    <source>
        <dbReference type="PROSITE" id="PS51746"/>
    </source>
</evidence>
<name>A0A9D5HUY3_9LILI</name>
<evidence type="ECO:0000256" key="12">
    <source>
        <dbReference type="ARBA" id="ARBA00022842"/>
    </source>
</evidence>
<feature type="domain" description="PPM-type phosphatase" evidence="20">
    <location>
        <begin position="93"/>
        <end position="383"/>
    </location>
</feature>
<dbReference type="Pfam" id="PF00027">
    <property type="entry name" value="cNMP_binding"/>
    <property type="match status" value="2"/>
</dbReference>
<keyword evidence="12" id="KW-0460">Magnesium</keyword>
<dbReference type="PROSITE" id="PS01032">
    <property type="entry name" value="PPM_1"/>
    <property type="match status" value="1"/>
</dbReference>
<comment type="similarity">
    <text evidence="3 17">Belongs to the PP2C family.</text>
</comment>
<evidence type="ECO:0000313" key="22">
    <source>
        <dbReference type="Proteomes" id="UP001085076"/>
    </source>
</evidence>
<keyword evidence="11" id="KW-0067">ATP-binding</keyword>
<evidence type="ECO:0000256" key="4">
    <source>
        <dbReference type="ARBA" id="ARBA00013081"/>
    </source>
</evidence>
<dbReference type="EMBL" id="JAGGNH010000001">
    <property type="protein sequence ID" value="KAJ0989418.1"/>
    <property type="molecule type" value="Genomic_DNA"/>
</dbReference>
<dbReference type="PROSITE" id="PS50042">
    <property type="entry name" value="CNMP_BINDING_3"/>
    <property type="match status" value="2"/>
</dbReference>
<dbReference type="PROSITE" id="PS51746">
    <property type="entry name" value="PPM_2"/>
    <property type="match status" value="1"/>
</dbReference>
<dbReference type="EC" id="3.1.3.16" evidence="4"/>
<keyword evidence="8" id="KW-0547">Nucleotide-binding</keyword>
<evidence type="ECO:0000256" key="6">
    <source>
        <dbReference type="ARBA" id="ARBA00022679"/>
    </source>
</evidence>
<dbReference type="CDD" id="cd00143">
    <property type="entry name" value="PP2Cc"/>
    <property type="match status" value="1"/>
</dbReference>
<accession>A0A9D5HUY3</accession>
<evidence type="ECO:0000256" key="16">
    <source>
        <dbReference type="ARBA" id="ARBA00048336"/>
    </source>
</evidence>
<protein>
    <recommendedName>
        <fullName evidence="4">protein-serine/threonine phosphatase</fullName>
        <ecNumber evidence="4">3.1.3.16</ecNumber>
    </recommendedName>
</protein>
<comment type="cofactor">
    <cofactor evidence="2">
        <name>Mg(2+)</name>
        <dbReference type="ChEBI" id="CHEBI:18420"/>
    </cofactor>
</comment>
<keyword evidence="14" id="KW-0464">Manganese</keyword>
<sequence length="1075" mass="119119">MGCLYSKGCIGHVPNSPREPRVKETRATAAVDVALSSDSSDGLVGEADDQVHLMGGTRDSDAGLNRLSRVSAQFLPPEGSRGVRVPLGNYELRYSYLSQRGYYPEALDKPNQDSFCIYTPFGTSPDDHFFGVFDGHGEYGAQCSQFVKRKLCENLLKNSRFHVDAVEACHAACLETNLQLHADVLDDSMSGTTAITILVRGRTIYVANTGDSRAVIAERRGKDVVAVDLSIDQTPFRSDELERVKHCGARVLTLDQIEGLKNPDVQCWGTEEGDDGDPPRLWVQNGMYPGTAFTRSIGDSIAESIGVVATPEIYVMDLTSNHPFFVIASDGVFEFMSSQAVVDMVAKFKDPRDACAAVVAESYRLWLQYETRTDDITIIVVHINGLTHANHVQASPNVPTRPLNQVTEVTGSESPSAASWSLKSNRARQELSRARLKAIESSLENGCAWVPPSPSHRKTWEEEAHIERALHDHFLFRRLTDSQCHVLLDCMQRIEVKPGDVVVQQGGEGDCFYVVGSGEFEVLATQEEGGKEVETKVLHRYTADKLSSFGELALMYNKPLQASVRAVTGGTLWALKREDFRGILVSEFSNISSLKLLRSVELFSRLTILQLSQIADSLMEVSFSDGQHIINKDETLSALYIIQKGQVRLTINVDLLRQNTSGVASLNLGQEIHTEDNNECLLEMREGDYFGEWVLLGEQINSVAAVSVGHVICLVITKEKFDSAVGPLSKLLQDEQRLKDSLRSIKESTPEVDATTLTKVQYSDLEWKTGIYATDWCEVGLVLLKGSEKILSLKRFSKKRIEQLGKQSQVLKEKDIMKSLSLSPCVPQVLCTCADQSYVGILLNCCLTCPLATILYTPLNESSAQFFAASVVVALEQLHKDSILYRGVSPDVLMLDQTGHLQIVDFRFAKKLNGERAFTICGMADSLAPEVVLGKGHGFPADWWALGVLIYFMLQAEMPFGSWRESELETFAKIAKGQLTLPQTFSVEAVDLITKLLEVDESARFGSQGSDAIKNHSWFSGLDWNEIYDGTFPVPQEITSRIDLYLENLTEDIVLPASSSLDEDELNTPEWLENW</sequence>
<keyword evidence="9" id="KW-0418">Kinase</keyword>
<dbReference type="SUPFAM" id="SSF56112">
    <property type="entry name" value="Protein kinase-like (PK-like)"/>
    <property type="match status" value="1"/>
</dbReference>
<dbReference type="SUPFAM" id="SSF51206">
    <property type="entry name" value="cAMP-binding domain-like"/>
    <property type="match status" value="2"/>
</dbReference>
<dbReference type="AlphaFoldDB" id="A0A9D5HUY3"/>
<comment type="cofactor">
    <cofactor evidence="1">
        <name>Mn(2+)</name>
        <dbReference type="ChEBI" id="CHEBI:29035"/>
    </cofactor>
</comment>
<evidence type="ECO:0000256" key="10">
    <source>
        <dbReference type="ARBA" id="ARBA00022801"/>
    </source>
</evidence>
<dbReference type="OrthoDB" id="10264738at2759"/>
<dbReference type="Gene3D" id="2.60.120.10">
    <property type="entry name" value="Jelly Rolls"/>
    <property type="match status" value="2"/>
</dbReference>
<dbReference type="Gene3D" id="3.30.200.20">
    <property type="entry name" value="Phosphorylase Kinase, domain 1"/>
    <property type="match status" value="1"/>
</dbReference>
<keyword evidence="22" id="KW-1185">Reference proteome</keyword>
<keyword evidence="10 17" id="KW-0378">Hydrolase</keyword>
<dbReference type="InterPro" id="IPR036457">
    <property type="entry name" value="PPM-type-like_dom_sf"/>
</dbReference>